<keyword evidence="4" id="KW-1185">Reference proteome</keyword>
<reference evidence="2 4" key="2">
    <citation type="journal article" date="2020" name="Extremophiles">
        <title>Genomic analysis of Caldalkalibacillus thermarum TA2.A1 reveals aerobic alkaliphilic metabolism and evolutionary hallmarks linking alkaliphilic bacteria and plant life.</title>
        <authorList>
            <person name="de Jong S.I."/>
            <person name="van den Broek M.A."/>
            <person name="Merkel A.Y."/>
            <person name="de la Torre Cortes P."/>
            <person name="Kalamorz F."/>
            <person name="Cook G.M."/>
            <person name="van Loosdrecht M.C.M."/>
            <person name="McMillan D.G.G."/>
        </authorList>
    </citation>
    <scope>NUCLEOTIDE SEQUENCE [LARGE SCALE GENOMIC DNA]</scope>
    <source>
        <strain evidence="2 4">TA2.A1</strain>
    </source>
</reference>
<dbReference type="EMBL" id="CP082237">
    <property type="protein sequence ID" value="QZT35122.1"/>
    <property type="molecule type" value="Genomic_DNA"/>
</dbReference>
<dbReference type="EMBL" id="AFCE01000096">
    <property type="protein sequence ID" value="EGL83578.1"/>
    <property type="molecule type" value="Genomic_DNA"/>
</dbReference>
<accession>F5L502</accession>
<dbReference type="AlphaFoldDB" id="F5L502"/>
<dbReference type="OrthoDB" id="9967494at2"/>
<reference evidence="1 3" key="1">
    <citation type="journal article" date="2011" name="J. Bacteriol.">
        <title>Draft genome sequence of the thermoalkaliphilic Caldalkalibacillus thermarum strain TA2.A1.</title>
        <authorList>
            <person name="Kalamorz F."/>
            <person name="Keis S."/>
            <person name="McMillan D.G."/>
            <person name="Olsson K."/>
            <person name="Stanton J.A."/>
            <person name="Stockwell P."/>
            <person name="Black M.A."/>
            <person name="Klingeman D.M."/>
            <person name="Land M.L."/>
            <person name="Han C.S."/>
            <person name="Martin S.L."/>
            <person name="Becher S.A."/>
            <person name="Peddie C.J."/>
            <person name="Morgan H.W."/>
            <person name="Matthies D."/>
            <person name="Preiss L."/>
            <person name="Meier T."/>
            <person name="Brown S.D."/>
            <person name="Cook G.M."/>
        </authorList>
    </citation>
    <scope>NUCLEOTIDE SEQUENCE [LARGE SCALE GENOMIC DNA]</scope>
    <source>
        <strain evidence="1 3">TA2.A1</strain>
    </source>
</reference>
<protein>
    <submittedName>
        <fullName evidence="1">Uncharacterized protein</fullName>
    </submittedName>
</protein>
<evidence type="ECO:0000313" key="4">
    <source>
        <dbReference type="Proteomes" id="UP000825179"/>
    </source>
</evidence>
<dbReference type="Proteomes" id="UP000825179">
    <property type="component" value="Chromosome"/>
</dbReference>
<organism evidence="1 3">
    <name type="scientific">Caldalkalibacillus thermarum (strain TA2.A1)</name>
    <dbReference type="NCBI Taxonomy" id="986075"/>
    <lineage>
        <taxon>Bacteria</taxon>
        <taxon>Bacillati</taxon>
        <taxon>Bacillota</taxon>
        <taxon>Bacilli</taxon>
        <taxon>Bacillales</taxon>
        <taxon>Bacillaceae</taxon>
        <taxon>Caldalkalibacillus</taxon>
    </lineage>
</organism>
<evidence type="ECO:0000313" key="1">
    <source>
        <dbReference type="EMBL" id="EGL83578.1"/>
    </source>
</evidence>
<evidence type="ECO:0000313" key="3">
    <source>
        <dbReference type="Proteomes" id="UP000010716"/>
    </source>
</evidence>
<sequence>MGYYPPYLPDSYRLAMNMIPPVQPKITKVQAVSKKEVNSVAKRYARWPEEMKRDTRKGIHFDEYI</sequence>
<name>F5L502_CALTT</name>
<dbReference type="Proteomes" id="UP000010716">
    <property type="component" value="Unassembled WGS sequence"/>
</dbReference>
<dbReference type="KEGG" id="cthu:HUR95_07865"/>
<gene>
    <name evidence="1" type="ORF">CathTA2_0865</name>
    <name evidence="2" type="ORF">HUR95_07865</name>
</gene>
<proteinExistence type="predicted"/>
<dbReference type="RefSeq" id="WP_007503446.1">
    <property type="nucleotide sequence ID" value="NZ_AFCE01000096.1"/>
</dbReference>
<reference evidence="2" key="3">
    <citation type="submission" date="2021-08" db="EMBL/GenBank/DDBJ databases">
        <authorList>
            <person name="de Jong S."/>
            <person name="van den Broek M."/>
            <person name="Merkel A."/>
            <person name="de la Torre Cortes P."/>
            <person name="Kalamorz F."/>
            <person name="Cook G."/>
            <person name="van Loosdrecht M."/>
            <person name="McMillan D."/>
        </authorList>
    </citation>
    <scope>NUCLEOTIDE SEQUENCE</scope>
    <source>
        <strain evidence="2">TA2.A1</strain>
    </source>
</reference>
<evidence type="ECO:0000313" key="2">
    <source>
        <dbReference type="EMBL" id="QZT35122.1"/>
    </source>
</evidence>